<dbReference type="Gene3D" id="3.55.50.30">
    <property type="match status" value="1"/>
</dbReference>
<dbReference type="Gene3D" id="2.60.40.1120">
    <property type="entry name" value="Carboxypeptidase-like, regulatory domain"/>
    <property type="match status" value="1"/>
</dbReference>
<dbReference type="InterPro" id="IPR036942">
    <property type="entry name" value="Beta-barrel_TonB_sf"/>
</dbReference>
<dbReference type="SUPFAM" id="SSF49464">
    <property type="entry name" value="Carboxypeptidase regulatory domain-like"/>
    <property type="match status" value="1"/>
</dbReference>
<dbReference type="InterPro" id="IPR039426">
    <property type="entry name" value="TonB-dep_rcpt-like"/>
</dbReference>
<comment type="similarity">
    <text evidence="7">Belongs to the TonB-dependent receptor family.</text>
</comment>
<dbReference type="InterPro" id="IPR023996">
    <property type="entry name" value="TonB-dep_OMP_SusC/RagA"/>
</dbReference>
<evidence type="ECO:0000256" key="6">
    <source>
        <dbReference type="ARBA" id="ARBA00023237"/>
    </source>
</evidence>
<sequence length="1098" mass="120044">MKISVPLLLVLLLAGMTYGRDGLAQDLLNRSVTVEVEQRELKVVLSQLEKMAKVRFSYVPSLIRDRKVSLTAQNQPLEEVLNKLLRPLHIQYAVSGGYIILNRESNSGTDHPSAGSANANSSDMASMVTAMPEDETISGKVSDEKGQGLPGVSVVVKGTTRGTTTDTDGNFRLAVPSKGTALVFSFVGYLPQEVTVGAQNVIAITMQPDDKTLSEVVVVGYGTQKKADVTGAIASISSTAITQAATPDATGALQGRVPGAVVVKNVGKPGSGYSISIRGTSSIGGSNLPSSNSPLYVIDGIPTTSGLNDLNPADIEKIDILKDASATAIYGSRGAKGVVIVTTKRGKSGKTTLSYDAYVGARVPVHLPNMFTGPEYVAFRTAMFQAQGKDVSRNNTTFFTPEQWANIDAGKFTDWPNLILKNGLQMNHNITASGGDDKTRFAISAGLLQENGNVSPESFKRYSLRGNVDRQINDRWRTGLNLYLVQSLQDLGSSEALRSAYRLPPITNPYDANGNLTFRVYGTNSVTNPVFDQENELRQNRNLRAFGNLYVQFQPTAELTLKSSISPNLSTARSGSYYGPLSKQSLGGSVPTEGIYSNSEQFTWVLDNQATYEGQWGEHKLTATAVQSMQQDRLETSNLDIAGLPYKSLWYNLGSGGTVKGYGTGYTKYTLSSFMGRANYNYKDKYLLTATGRWDGSSRLAEGNQWGFFPSASVAWRVSQEAFMKNITAINDLKFRVSYGVSGNDRVSAYSSQATLAQTYYDFGGTLALGYAPNQLANKDLTWELTKEINLGLDFGLLNNRITGTVDVYNRLIDNILLNRQLPAPSGFSSITDNIGKLRNTGVEIGLSTVNIHAGKFMWKSDFVFDANKNKILELYGGTKDDVGNSLFIGQPVQVNYTYVYDGIWQTSEIDQAAKFNQKPGQIRVKDLDNNGVINANDRQIIGKRVPSWTGSVGNTFRYGNVDLFVQVYTRQGEQFVSSFDATFMNYNADYNQLKVDYWTPTNPSQTWFQPGNPGPYSAVPTYRNVNFVRVGNITLGYNVPANLLKRYKINNLRIYGTATNPFLFTKYEGFDPEWTSTNTYGTAVSSASYLFGINLGF</sequence>
<dbReference type="FunFam" id="2.60.40.1120:FF:000003">
    <property type="entry name" value="Outer membrane protein Omp121"/>
    <property type="match status" value="1"/>
</dbReference>
<dbReference type="InterPro" id="IPR037066">
    <property type="entry name" value="Plug_dom_sf"/>
</dbReference>
<name>A0A6P1WBC5_9BACT</name>
<dbReference type="AlphaFoldDB" id="A0A6P1WBC5"/>
<evidence type="ECO:0000256" key="3">
    <source>
        <dbReference type="ARBA" id="ARBA00022452"/>
    </source>
</evidence>
<keyword evidence="6 7" id="KW-0998">Cell outer membrane</keyword>
<dbReference type="InterPro" id="IPR012910">
    <property type="entry name" value="Plug_dom"/>
</dbReference>
<reference evidence="9 10" key="1">
    <citation type="submission" date="2019-11" db="EMBL/GenBank/DDBJ databases">
        <title>Spirosoma endbachense sp. nov., isolated from a natural salt meadow.</title>
        <authorList>
            <person name="Rojas J."/>
            <person name="Ambika Manirajan B."/>
            <person name="Ratering S."/>
            <person name="Suarez C."/>
            <person name="Geissler-Plaum R."/>
            <person name="Schnell S."/>
        </authorList>
    </citation>
    <scope>NUCLEOTIDE SEQUENCE [LARGE SCALE GENOMIC DNA]</scope>
    <source>
        <strain evidence="9 10">I-24</strain>
    </source>
</reference>
<keyword evidence="2 7" id="KW-0813">Transport</keyword>
<dbReference type="SUPFAM" id="SSF56935">
    <property type="entry name" value="Porins"/>
    <property type="match status" value="1"/>
</dbReference>
<dbReference type="InterPro" id="IPR008969">
    <property type="entry name" value="CarboxyPept-like_regulatory"/>
</dbReference>
<dbReference type="InterPro" id="IPR011662">
    <property type="entry name" value="Secretin/TonB_short_N"/>
</dbReference>
<keyword evidence="4 7" id="KW-0812">Transmembrane</keyword>
<dbReference type="Gene3D" id="2.40.170.20">
    <property type="entry name" value="TonB-dependent receptor, beta-barrel domain"/>
    <property type="match status" value="1"/>
</dbReference>
<dbReference type="InterPro" id="IPR023997">
    <property type="entry name" value="TonB-dep_OMP_SusC/RagA_CS"/>
</dbReference>
<evidence type="ECO:0000256" key="2">
    <source>
        <dbReference type="ARBA" id="ARBA00022448"/>
    </source>
</evidence>
<dbReference type="Pfam" id="PF07715">
    <property type="entry name" value="Plug"/>
    <property type="match status" value="1"/>
</dbReference>
<gene>
    <name evidence="9" type="ORF">GJR95_04405</name>
</gene>
<dbReference type="NCBIfam" id="TIGR04056">
    <property type="entry name" value="OMP_RagA_SusC"/>
    <property type="match status" value="1"/>
</dbReference>
<dbReference type="Pfam" id="PF13715">
    <property type="entry name" value="CarbopepD_reg_2"/>
    <property type="match status" value="1"/>
</dbReference>
<feature type="domain" description="Secretin/TonB short N-terminal" evidence="8">
    <location>
        <begin position="54"/>
        <end position="104"/>
    </location>
</feature>
<keyword evidence="3 7" id="KW-1134">Transmembrane beta strand</keyword>
<evidence type="ECO:0000256" key="5">
    <source>
        <dbReference type="ARBA" id="ARBA00023136"/>
    </source>
</evidence>
<dbReference type="KEGG" id="senf:GJR95_04405"/>
<dbReference type="GO" id="GO:0009279">
    <property type="term" value="C:cell outer membrane"/>
    <property type="evidence" value="ECO:0007669"/>
    <property type="project" value="UniProtKB-SubCell"/>
</dbReference>
<dbReference type="PROSITE" id="PS52016">
    <property type="entry name" value="TONB_DEPENDENT_REC_3"/>
    <property type="match status" value="1"/>
</dbReference>
<dbReference type="Proteomes" id="UP000464577">
    <property type="component" value="Chromosome"/>
</dbReference>
<evidence type="ECO:0000259" key="8">
    <source>
        <dbReference type="SMART" id="SM00965"/>
    </source>
</evidence>
<organism evidence="9 10">
    <name type="scientific">Spirosoma endbachense</name>
    <dbReference type="NCBI Taxonomy" id="2666025"/>
    <lineage>
        <taxon>Bacteria</taxon>
        <taxon>Pseudomonadati</taxon>
        <taxon>Bacteroidota</taxon>
        <taxon>Cytophagia</taxon>
        <taxon>Cytophagales</taxon>
        <taxon>Cytophagaceae</taxon>
        <taxon>Spirosoma</taxon>
    </lineage>
</organism>
<accession>A0A6P1WBC5</accession>
<dbReference type="EMBL" id="CP045997">
    <property type="protein sequence ID" value="QHW01181.1"/>
    <property type="molecule type" value="Genomic_DNA"/>
</dbReference>
<evidence type="ECO:0000313" key="9">
    <source>
        <dbReference type="EMBL" id="QHW01181.1"/>
    </source>
</evidence>
<keyword evidence="5 7" id="KW-0472">Membrane</keyword>
<comment type="subcellular location">
    <subcellularLocation>
        <location evidence="1 7">Cell outer membrane</location>
        <topology evidence="1 7">Multi-pass membrane protein</topology>
    </subcellularLocation>
</comment>
<dbReference type="NCBIfam" id="TIGR04057">
    <property type="entry name" value="SusC_RagA_signa"/>
    <property type="match status" value="1"/>
</dbReference>
<evidence type="ECO:0000256" key="4">
    <source>
        <dbReference type="ARBA" id="ARBA00022692"/>
    </source>
</evidence>
<evidence type="ECO:0000313" key="10">
    <source>
        <dbReference type="Proteomes" id="UP000464577"/>
    </source>
</evidence>
<dbReference type="Gene3D" id="2.170.130.10">
    <property type="entry name" value="TonB-dependent receptor, plug domain"/>
    <property type="match status" value="1"/>
</dbReference>
<keyword evidence="10" id="KW-1185">Reference proteome</keyword>
<dbReference type="SMART" id="SM00965">
    <property type="entry name" value="STN"/>
    <property type="match status" value="1"/>
</dbReference>
<protein>
    <submittedName>
        <fullName evidence="9">SusC/RagA family TonB-linked outer membrane protein</fullName>
    </submittedName>
</protein>
<evidence type="ECO:0000256" key="7">
    <source>
        <dbReference type="PROSITE-ProRule" id="PRU01360"/>
    </source>
</evidence>
<proteinExistence type="inferred from homology"/>
<evidence type="ECO:0000256" key="1">
    <source>
        <dbReference type="ARBA" id="ARBA00004571"/>
    </source>
</evidence>